<evidence type="ECO:0000313" key="10">
    <source>
        <dbReference type="Proteomes" id="UP000824281"/>
    </source>
</evidence>
<name>A0ABX8ZMN8_9SPHN</name>
<gene>
    <name evidence="9" type="ORF">K3148_01990</name>
</gene>
<dbReference type="SUPFAM" id="SSF56935">
    <property type="entry name" value="Porins"/>
    <property type="match status" value="1"/>
</dbReference>
<evidence type="ECO:0000313" key="9">
    <source>
        <dbReference type="EMBL" id="QZD90201.1"/>
    </source>
</evidence>
<feature type="chain" id="PRO_5046720282" evidence="6">
    <location>
        <begin position="30"/>
        <end position="1165"/>
    </location>
</feature>
<keyword evidence="4" id="KW-0798">TonB box</keyword>
<keyword evidence="10" id="KW-1185">Reference proteome</keyword>
<dbReference type="Gene3D" id="2.170.130.10">
    <property type="entry name" value="TonB-dependent receptor, plug domain"/>
    <property type="match status" value="1"/>
</dbReference>
<feature type="domain" description="TonB-dependent receptor plug" evidence="8">
    <location>
        <begin position="97"/>
        <end position="212"/>
    </location>
</feature>
<evidence type="ECO:0000256" key="4">
    <source>
        <dbReference type="RuleBase" id="RU003357"/>
    </source>
</evidence>
<evidence type="ECO:0000256" key="5">
    <source>
        <dbReference type="SAM" id="MobiDB-lite"/>
    </source>
</evidence>
<feature type="region of interest" description="Disordered" evidence="5">
    <location>
        <begin position="1057"/>
        <end position="1080"/>
    </location>
</feature>
<evidence type="ECO:0000256" key="3">
    <source>
        <dbReference type="ARBA" id="ARBA00023237"/>
    </source>
</evidence>
<dbReference type="EMBL" id="CP081295">
    <property type="protein sequence ID" value="QZD90201.1"/>
    <property type="molecule type" value="Genomic_DNA"/>
</dbReference>
<organism evidence="9 10">
    <name type="scientific">Qipengyuania aurantiaca</name>
    <dbReference type="NCBI Taxonomy" id="2867233"/>
    <lineage>
        <taxon>Bacteria</taxon>
        <taxon>Pseudomonadati</taxon>
        <taxon>Pseudomonadota</taxon>
        <taxon>Alphaproteobacteria</taxon>
        <taxon>Sphingomonadales</taxon>
        <taxon>Erythrobacteraceae</taxon>
        <taxon>Qipengyuania</taxon>
    </lineage>
</organism>
<comment type="similarity">
    <text evidence="4">Belongs to the TonB-dependent receptor family.</text>
</comment>
<evidence type="ECO:0000259" key="8">
    <source>
        <dbReference type="Pfam" id="PF07715"/>
    </source>
</evidence>
<dbReference type="Pfam" id="PF07715">
    <property type="entry name" value="Plug"/>
    <property type="match status" value="1"/>
</dbReference>
<accession>A0ABX8ZMN8</accession>
<sequence length="1165" mass="125758">MRKIHHNTFKGLALSASVLAIAAGGSAQAQDTDCAANEELVAGECVIQTEGPDGVDNNTNDAEDVVDVTDVGATGQGNDEAIVVTGSRIRRDTYTSISPLQVITTEAARDEGLFDPSQILQRDEAASGTQIDATFQGFVLDNGPGNQTVSLRSLGANRTLLLLNGRRLAPSGVGGAPTAPSINLLPGSLIERTDLLLDGASSVYGSDAVAGVVNVILKKDFDGLELFAGGTVNPMGAGDDYTVSASYGINLDRGFIGIGAEYDHRDRIRARDRDFLAGCTTDYEITQNGEIRTVELTDQVNALVDSGGDITLPVNECQRNGQGLRSSIIEPFGAFRVLYFTPGESNSGVPNYTESNFFFTGAPVDIDGDGVQDVRYADFSTNGAYPQLELIPEQNRWNVMSYGEYTLAGEANITPFFEVLYTNVDVNSEDNAVYQANVSVPDNNQFNPCNPNQPNGVDCYNASGVFNTGSPFLPFPVPQPVTSRFVIDGDRNNFKTNIEQYRGVFGVRGDLPFIAPSWGFEVSGSYTRSEGNVFSNDIREDKLAFAIGIDPTRDFNGDGIVDNDGDGIADDYDPTVDFGDPGLLGTPAPITPCDASQLANPELAAPDLLDGCVPVNLFAESVLGFATGDFATAAERNYVFGNRSSKTIYEQTVISGFLTGDLFTLPAGPVGAVFGLEWREDAIDSTTNFVQSNGLALNFFSDKGAIGSKWIREAFVELDVPLQAGKPLVQELSLNLSGRVTDEEYYGTAGTFSIKGGWRPIEPLLLRFSYGTSFRAPNLRENFLVDTTGFNTIVDPCAVPTEAFIGGVYVAEQDDREQFVLDNCIREGRDPTSVGLDFPAFGQPSANQLSSVEISRQGRLDLEPETSRSITAGFAFEETFGDGWDVSLSSSYYDLKVDQSVVAISAQFAANDCYLREDGQVSQFCDALNVGTAPDDLDLITSADIGFLNLDTDAVRGVDFNAAFGKEFAIGGRQVEFGLDLRANHLLERLQVFRDNFGNETRDNDEGEFGLPRWSGRGVFSAEVDRWRLAWTTRWVGQQAADPDFRDNFSDVFGFQPDGTPSGEDSSTCTGFGSNGPDGGPDPIVAGDGVFCRDVDFVDDWFEHAVSLRYQADDFLIRLGVSNIFDTEPPKVDCDEVGLCISNIPIGAGYNLNGREFFATVEYRF</sequence>
<keyword evidence="6" id="KW-0732">Signal</keyword>
<keyword evidence="2 4" id="KW-0472">Membrane</keyword>
<proteinExistence type="inferred from homology"/>
<dbReference type="InterPro" id="IPR036942">
    <property type="entry name" value="Beta-barrel_TonB_sf"/>
</dbReference>
<dbReference type="PANTHER" id="PTHR47234:SF3">
    <property type="entry name" value="SECRETIN_TONB SHORT N-TERMINAL DOMAIN-CONTAINING PROTEIN"/>
    <property type="match status" value="1"/>
</dbReference>
<keyword evidence="3" id="KW-0998">Cell outer membrane</keyword>
<keyword evidence="9" id="KW-0675">Receptor</keyword>
<dbReference type="Gene3D" id="2.40.170.20">
    <property type="entry name" value="TonB-dependent receptor, beta-barrel domain"/>
    <property type="match status" value="1"/>
</dbReference>
<feature type="signal peptide" evidence="6">
    <location>
        <begin position="1"/>
        <end position="29"/>
    </location>
</feature>
<reference evidence="9 10" key="1">
    <citation type="submission" date="2021-08" db="EMBL/GenBank/DDBJ databases">
        <title>Comparative Genomics Analysis of the Genus Qipengyuania Reveals Extensive Genetic Diversity and Metabolic Versatility, Including the Description of Fifteen Novel Species.</title>
        <authorList>
            <person name="Liu Y."/>
        </authorList>
    </citation>
    <scope>NUCLEOTIDE SEQUENCE [LARGE SCALE GENOMIC DNA]</scope>
    <source>
        <strain evidence="9 10">1NDH13</strain>
    </source>
</reference>
<dbReference type="InterPro" id="IPR012910">
    <property type="entry name" value="Plug_dom"/>
</dbReference>
<feature type="domain" description="TonB-dependent receptor-like beta-barrel" evidence="7">
    <location>
        <begin position="632"/>
        <end position="1049"/>
    </location>
</feature>
<evidence type="ECO:0000256" key="6">
    <source>
        <dbReference type="SAM" id="SignalP"/>
    </source>
</evidence>
<dbReference type="InterPro" id="IPR037066">
    <property type="entry name" value="Plug_dom_sf"/>
</dbReference>
<comment type="subcellular location">
    <subcellularLocation>
        <location evidence="1 4">Cell outer membrane</location>
    </subcellularLocation>
</comment>
<protein>
    <submittedName>
        <fullName evidence="9">TonB-dependent receptor</fullName>
    </submittedName>
</protein>
<dbReference type="Proteomes" id="UP000824281">
    <property type="component" value="Chromosome"/>
</dbReference>
<evidence type="ECO:0000256" key="1">
    <source>
        <dbReference type="ARBA" id="ARBA00004442"/>
    </source>
</evidence>
<evidence type="ECO:0000256" key="2">
    <source>
        <dbReference type="ARBA" id="ARBA00023136"/>
    </source>
</evidence>
<evidence type="ECO:0000259" key="7">
    <source>
        <dbReference type="Pfam" id="PF00593"/>
    </source>
</evidence>
<dbReference type="RefSeq" id="WP_221425675.1">
    <property type="nucleotide sequence ID" value="NZ_CP081295.1"/>
</dbReference>
<feature type="compositionally biased region" description="Polar residues" evidence="5">
    <location>
        <begin position="1063"/>
        <end position="1072"/>
    </location>
</feature>
<dbReference type="InterPro" id="IPR000531">
    <property type="entry name" value="Beta-barrel_TonB"/>
</dbReference>
<dbReference type="PANTHER" id="PTHR47234">
    <property type="match status" value="1"/>
</dbReference>
<dbReference type="Pfam" id="PF00593">
    <property type="entry name" value="TonB_dep_Rec_b-barrel"/>
    <property type="match status" value="1"/>
</dbReference>